<sequence length="492" mass="53088">MIANHRTLTRELDAVLFQVIKASLSGIVQEMQNSLFRTGFSTIIRESQDASCAIMNAGGDVVAQHVVLPLHIGCFPACCNAVMKAYGGSIREGDAFLINHPYEGGSPHAPDIAVITPIFAEQELVGFCGSIAHKSDIGGPVPGSCSGQAKEIFNEGLHLPAVRYQQGFVTNEEVEKIIASNSRTPELVLGDIRGQLGADRLGENRLKNLIVKYGKDAVLACYSQLMDVAENRVRQAISQWRDGTYTAERFVDDDGIELNKPVRIFVTVEKKGEMLHIDFTESADQTKGPANIRFPLVQAACAYCLISLIDPQMYVCSGLFRTFDLAVRDGSVLSPRFPAPVNTYNPTVHAVIDALFDALSHIVPDKVRADGCGSRSIVIGGRNTHTGKSYVQYEIVGGGTGARSNKDGLSGSTNNQGNARIAPVEIIESEFPTRILRMELIKDSGGAGRYQGGLGICREYVNLKDARFSLRSAKHNIPANGMHGGLPGRTGA</sequence>
<proteinExistence type="predicted"/>
<keyword evidence="3" id="KW-1185">Reference proteome</keyword>
<dbReference type="EMBL" id="JXAL01000001">
    <property type="protein sequence ID" value="KIL37305.1"/>
    <property type="molecule type" value="Genomic_DNA"/>
</dbReference>
<dbReference type="PANTHER" id="PTHR11365">
    <property type="entry name" value="5-OXOPROLINASE RELATED"/>
    <property type="match status" value="1"/>
</dbReference>
<accession>A0ABR5A8C9</accession>
<protein>
    <recommendedName>
        <fullName evidence="1">Hydantoinase B/oxoprolinase domain-containing protein</fullName>
    </recommendedName>
</protein>
<name>A0ABR5A8C9_9BACL</name>
<dbReference type="RefSeq" id="WP_041058498.1">
    <property type="nucleotide sequence ID" value="NZ_JXAL01000001.1"/>
</dbReference>
<dbReference type="PANTHER" id="PTHR11365:SF23">
    <property type="entry name" value="HYPOTHETICAL 5-OXOPROLINASE (EUROFUNG)-RELATED"/>
    <property type="match status" value="1"/>
</dbReference>
<organism evidence="2 3">
    <name type="scientific">Cohnella kolymensis</name>
    <dbReference type="NCBI Taxonomy" id="1590652"/>
    <lineage>
        <taxon>Bacteria</taxon>
        <taxon>Bacillati</taxon>
        <taxon>Bacillota</taxon>
        <taxon>Bacilli</taxon>
        <taxon>Bacillales</taxon>
        <taxon>Paenibacillaceae</taxon>
        <taxon>Cohnella</taxon>
    </lineage>
</organism>
<gene>
    <name evidence="2" type="ORF">SD71_01005</name>
</gene>
<dbReference type="Pfam" id="PF02538">
    <property type="entry name" value="Hydantoinase_B"/>
    <property type="match status" value="1"/>
</dbReference>
<evidence type="ECO:0000259" key="1">
    <source>
        <dbReference type="Pfam" id="PF02538"/>
    </source>
</evidence>
<dbReference type="InterPro" id="IPR045079">
    <property type="entry name" value="Oxoprolinase-like"/>
</dbReference>
<dbReference type="Proteomes" id="UP000054526">
    <property type="component" value="Unassembled WGS sequence"/>
</dbReference>
<feature type="domain" description="Hydantoinase B/oxoprolinase" evidence="1">
    <location>
        <begin position="13"/>
        <end position="492"/>
    </location>
</feature>
<comment type="caution">
    <text evidence="2">The sequence shown here is derived from an EMBL/GenBank/DDBJ whole genome shotgun (WGS) entry which is preliminary data.</text>
</comment>
<evidence type="ECO:0000313" key="2">
    <source>
        <dbReference type="EMBL" id="KIL37305.1"/>
    </source>
</evidence>
<dbReference type="InterPro" id="IPR003692">
    <property type="entry name" value="Hydantoinase_B"/>
</dbReference>
<evidence type="ECO:0000313" key="3">
    <source>
        <dbReference type="Proteomes" id="UP000054526"/>
    </source>
</evidence>
<reference evidence="2 3" key="1">
    <citation type="submission" date="2014-12" db="EMBL/GenBank/DDBJ databases">
        <title>Draft genome sequence of Cohnella kolymensis strain B-2846.</title>
        <authorList>
            <person name="Karlyshev A.V."/>
            <person name="Kudryashova E.B."/>
        </authorList>
    </citation>
    <scope>NUCLEOTIDE SEQUENCE [LARGE SCALE GENOMIC DNA]</scope>
    <source>
        <strain evidence="2 3">VKM B-2846</strain>
    </source>
</reference>